<sequence length="63" mass="6811">VLKVTVEDSGRANGVLLADGTEVHSSIVLSNATPYKTFMELVPQDFLPVEFLCAIKHSNYSSA</sequence>
<evidence type="ECO:0000313" key="1">
    <source>
        <dbReference type="EMBL" id="MCI09255.1"/>
    </source>
</evidence>
<dbReference type="Gene3D" id="3.50.50.60">
    <property type="entry name" value="FAD/NAD(P)-binding domain"/>
    <property type="match status" value="1"/>
</dbReference>
<dbReference type="InterPro" id="IPR036188">
    <property type="entry name" value="FAD/NAD-bd_sf"/>
</dbReference>
<dbReference type="PANTHER" id="PTHR10668">
    <property type="entry name" value="PHYTOENE DEHYDROGENASE"/>
    <property type="match status" value="1"/>
</dbReference>
<dbReference type="PANTHER" id="PTHR10668:SF104">
    <property type="entry name" value="AMINE OXIDASE DOMAIN-CONTAINING PROTEIN"/>
    <property type="match status" value="1"/>
</dbReference>
<proteinExistence type="predicted"/>
<reference evidence="1 2" key="1">
    <citation type="journal article" date="2018" name="Front. Plant Sci.">
        <title>Red Clover (Trifolium pratense) and Zigzag Clover (T. medium) - A Picture of Genomic Similarities and Differences.</title>
        <authorList>
            <person name="Dluhosova J."/>
            <person name="Istvanek J."/>
            <person name="Nedelnik J."/>
            <person name="Repkova J."/>
        </authorList>
    </citation>
    <scope>NUCLEOTIDE SEQUENCE [LARGE SCALE GENOMIC DNA]</scope>
    <source>
        <strain evidence="2">cv. 10/8</strain>
        <tissue evidence="1">Leaf</tissue>
    </source>
</reference>
<feature type="non-terminal residue" evidence="1">
    <location>
        <position position="1"/>
    </location>
</feature>
<protein>
    <submittedName>
        <fullName evidence="1">Pyridine nucleotide-disulfide oxidoreductase domain-containing protein 2-like</fullName>
    </submittedName>
</protein>
<keyword evidence="2" id="KW-1185">Reference proteome</keyword>
<name>A0A392PEF9_9FABA</name>
<dbReference type="EMBL" id="LXQA010071957">
    <property type="protein sequence ID" value="MCI09255.1"/>
    <property type="molecule type" value="Genomic_DNA"/>
</dbReference>
<organism evidence="1 2">
    <name type="scientific">Trifolium medium</name>
    <dbReference type="NCBI Taxonomy" id="97028"/>
    <lineage>
        <taxon>Eukaryota</taxon>
        <taxon>Viridiplantae</taxon>
        <taxon>Streptophyta</taxon>
        <taxon>Embryophyta</taxon>
        <taxon>Tracheophyta</taxon>
        <taxon>Spermatophyta</taxon>
        <taxon>Magnoliopsida</taxon>
        <taxon>eudicotyledons</taxon>
        <taxon>Gunneridae</taxon>
        <taxon>Pentapetalae</taxon>
        <taxon>rosids</taxon>
        <taxon>fabids</taxon>
        <taxon>Fabales</taxon>
        <taxon>Fabaceae</taxon>
        <taxon>Papilionoideae</taxon>
        <taxon>50 kb inversion clade</taxon>
        <taxon>NPAAA clade</taxon>
        <taxon>Hologalegina</taxon>
        <taxon>IRL clade</taxon>
        <taxon>Trifolieae</taxon>
        <taxon>Trifolium</taxon>
    </lineage>
</organism>
<accession>A0A392PEF9</accession>
<evidence type="ECO:0000313" key="2">
    <source>
        <dbReference type="Proteomes" id="UP000265520"/>
    </source>
</evidence>
<dbReference type="AlphaFoldDB" id="A0A392PEF9"/>
<comment type="caution">
    <text evidence="1">The sequence shown here is derived from an EMBL/GenBank/DDBJ whole genome shotgun (WGS) entry which is preliminary data.</text>
</comment>
<dbReference type="Proteomes" id="UP000265520">
    <property type="component" value="Unassembled WGS sequence"/>
</dbReference>